<comment type="similarity">
    <text evidence="1 4">Belongs to the prolyl-tRNA editing family. YbaK/EbsC subfamily.</text>
</comment>
<dbReference type="NCBIfam" id="TIGR00011">
    <property type="entry name" value="YbaK_EbsC"/>
    <property type="match status" value="1"/>
</dbReference>
<evidence type="ECO:0000259" key="5">
    <source>
        <dbReference type="Pfam" id="PF04073"/>
    </source>
</evidence>
<accession>A0A8H2M7D6</accession>
<dbReference type="EMBL" id="CAACYI010000001">
    <property type="protein sequence ID" value="VFB16161.1"/>
    <property type="molecule type" value="Genomic_DNA"/>
</dbReference>
<dbReference type="InterPro" id="IPR036754">
    <property type="entry name" value="YbaK/aa-tRNA-synt-asso_dom_sf"/>
</dbReference>
<keyword evidence="7" id="KW-1185">Reference proteome</keyword>
<evidence type="ECO:0000256" key="2">
    <source>
        <dbReference type="ARBA" id="ARBA00022917"/>
    </source>
</evidence>
<dbReference type="CDD" id="cd00002">
    <property type="entry name" value="YbaK_deacylase"/>
    <property type="match status" value="1"/>
</dbReference>
<organism evidence="6 7">
    <name type="scientific">Urinicoccus massiliensis</name>
    <dbReference type="NCBI Taxonomy" id="1723382"/>
    <lineage>
        <taxon>Bacteria</taxon>
        <taxon>Bacillati</taxon>
        <taxon>Bacillota</taxon>
        <taxon>Tissierellia</taxon>
        <taxon>Tissierellales</taxon>
        <taxon>Peptoniphilaceae</taxon>
        <taxon>Urinicoccus</taxon>
    </lineage>
</organism>
<dbReference type="PIRSF" id="PIRSF006181">
    <property type="entry name" value="EbsC_YbaK"/>
    <property type="match status" value="1"/>
</dbReference>
<evidence type="ECO:0000313" key="6">
    <source>
        <dbReference type="EMBL" id="VFB16161.1"/>
    </source>
</evidence>
<gene>
    <name evidence="6" type="primary">ybaK</name>
    <name evidence="6" type="ORF">NCTC13150_00678</name>
</gene>
<dbReference type="RefSeq" id="WP_131748680.1">
    <property type="nucleotide sequence ID" value="NZ_CAACYI010000001.1"/>
</dbReference>
<dbReference type="InterPro" id="IPR007214">
    <property type="entry name" value="YbaK/aa-tRNA-synth-assoc-dom"/>
</dbReference>
<evidence type="ECO:0000256" key="3">
    <source>
        <dbReference type="ARBA" id="ARBA00023239"/>
    </source>
</evidence>
<dbReference type="GO" id="GO:0006412">
    <property type="term" value="P:translation"/>
    <property type="evidence" value="ECO:0007669"/>
    <property type="project" value="UniProtKB-KW"/>
</dbReference>
<dbReference type="PANTHER" id="PTHR30411">
    <property type="entry name" value="CYTOPLASMIC PROTEIN"/>
    <property type="match status" value="1"/>
</dbReference>
<feature type="domain" description="YbaK/aminoacyl-tRNA synthetase-associated" evidence="5">
    <location>
        <begin position="32"/>
        <end position="142"/>
    </location>
</feature>
<dbReference type="SUPFAM" id="SSF55826">
    <property type="entry name" value="YbaK/ProRS associated domain"/>
    <property type="match status" value="1"/>
</dbReference>
<dbReference type="AlphaFoldDB" id="A0A8H2M7D6"/>
<evidence type="ECO:0000256" key="1">
    <source>
        <dbReference type="ARBA" id="ARBA00009798"/>
    </source>
</evidence>
<dbReference type="GO" id="GO:0002161">
    <property type="term" value="F:aminoacyl-tRNA deacylase activity"/>
    <property type="evidence" value="ECO:0007669"/>
    <property type="project" value="InterPro"/>
</dbReference>
<keyword evidence="2 4" id="KW-0648">Protein biosynthesis</keyword>
<dbReference type="PANTHER" id="PTHR30411:SF0">
    <property type="entry name" value="CYS-TRNA(PRO)_CYS-TRNA(CYS) DEACYLASE YBAK"/>
    <property type="match status" value="1"/>
</dbReference>
<dbReference type="Gene3D" id="3.90.960.10">
    <property type="entry name" value="YbaK/aminoacyl-tRNA synthetase-associated domain"/>
    <property type="match status" value="1"/>
</dbReference>
<name>A0A8H2M7D6_9FIRM</name>
<evidence type="ECO:0000313" key="7">
    <source>
        <dbReference type="Proteomes" id="UP000377798"/>
    </source>
</evidence>
<comment type="caution">
    <text evidence="6">The sequence shown here is derived from an EMBL/GenBank/DDBJ whole genome shotgun (WGS) entry which is preliminary data.</text>
</comment>
<sequence>MKKTNAMRKLEELKIDYQAIEYDANTEVDGEVIASVVHEDPKHVYKTLVIEGVQDHAYYVFCIPVNDHLDLKKAARLTGEKKLDMLAMKDLRDVTGYIRGGVSPLGMKKDFPTFVQEIQEGPICISAGKKGMQIKLDPRELVEKCGFTWGDIVKE</sequence>
<dbReference type="Proteomes" id="UP000377798">
    <property type="component" value="Unassembled WGS sequence"/>
</dbReference>
<dbReference type="GO" id="GO:0016829">
    <property type="term" value="F:lyase activity"/>
    <property type="evidence" value="ECO:0007669"/>
    <property type="project" value="UniProtKB-KW"/>
</dbReference>
<dbReference type="Pfam" id="PF04073">
    <property type="entry name" value="tRNA_edit"/>
    <property type="match status" value="1"/>
</dbReference>
<protein>
    <recommendedName>
        <fullName evidence="4">Cys-tRNA(Pro)/Cys-tRNA(Cys) deacylase</fullName>
        <ecNumber evidence="4">4.2.-.-</ecNumber>
    </recommendedName>
</protein>
<dbReference type="EC" id="4.2.-.-" evidence="4"/>
<proteinExistence type="inferred from homology"/>
<dbReference type="InterPro" id="IPR004369">
    <property type="entry name" value="Prolyl-tRNA_editing_YbaK/EbsC"/>
</dbReference>
<reference evidence="6 7" key="1">
    <citation type="submission" date="2019-02" db="EMBL/GenBank/DDBJ databases">
        <authorList>
            <consortium name="Pathogen Informatics"/>
        </authorList>
    </citation>
    <scope>NUCLEOTIDE SEQUENCE [LARGE SCALE GENOMIC DNA]</scope>
    <source>
        <strain evidence="6 7">3012STDY7089603</strain>
    </source>
</reference>
<evidence type="ECO:0000256" key="4">
    <source>
        <dbReference type="PIRNR" id="PIRNR006181"/>
    </source>
</evidence>
<keyword evidence="3 4" id="KW-0456">Lyase</keyword>